<dbReference type="Proteomes" id="UP001497457">
    <property type="component" value="Chromosome 31b"/>
</dbReference>
<evidence type="ECO:0000256" key="1">
    <source>
        <dbReference type="SAM" id="Coils"/>
    </source>
</evidence>
<keyword evidence="4" id="KW-1185">Reference proteome</keyword>
<protein>
    <recommendedName>
        <fullName evidence="5">VWFA domain-containing protein</fullName>
    </recommendedName>
</protein>
<accession>A0ABC9D8P8</accession>
<organism evidence="3 4">
    <name type="scientific">Urochloa decumbens</name>
    <dbReference type="NCBI Taxonomy" id="240449"/>
    <lineage>
        <taxon>Eukaryota</taxon>
        <taxon>Viridiplantae</taxon>
        <taxon>Streptophyta</taxon>
        <taxon>Embryophyta</taxon>
        <taxon>Tracheophyta</taxon>
        <taxon>Spermatophyta</taxon>
        <taxon>Magnoliopsida</taxon>
        <taxon>Liliopsida</taxon>
        <taxon>Poales</taxon>
        <taxon>Poaceae</taxon>
        <taxon>PACMAD clade</taxon>
        <taxon>Panicoideae</taxon>
        <taxon>Panicodae</taxon>
        <taxon>Paniceae</taxon>
        <taxon>Melinidinae</taxon>
        <taxon>Urochloa</taxon>
    </lineage>
</organism>
<dbReference type="PANTHER" id="PTHR10579">
    <property type="entry name" value="CALCIUM-ACTIVATED CHLORIDE CHANNEL REGULATOR"/>
    <property type="match status" value="1"/>
</dbReference>
<feature type="coiled-coil region" evidence="1">
    <location>
        <begin position="576"/>
        <end position="610"/>
    </location>
</feature>
<reference evidence="3 4" key="2">
    <citation type="submission" date="2024-10" db="EMBL/GenBank/DDBJ databases">
        <authorList>
            <person name="Ryan C."/>
        </authorList>
    </citation>
    <scope>NUCLEOTIDE SEQUENCE [LARGE SCALE GENOMIC DNA]</scope>
</reference>
<feature type="compositionally biased region" description="Polar residues" evidence="2">
    <location>
        <begin position="685"/>
        <end position="712"/>
    </location>
</feature>
<keyword evidence="1" id="KW-0175">Coiled coil</keyword>
<evidence type="ECO:0008006" key="5">
    <source>
        <dbReference type="Google" id="ProtNLM"/>
    </source>
</evidence>
<dbReference type="SUPFAM" id="SSF53300">
    <property type="entry name" value="vWA-like"/>
    <property type="match status" value="1"/>
</dbReference>
<evidence type="ECO:0000313" key="3">
    <source>
        <dbReference type="EMBL" id="CAL5033771.1"/>
    </source>
</evidence>
<feature type="region of interest" description="Disordered" evidence="2">
    <location>
        <begin position="682"/>
        <end position="712"/>
    </location>
</feature>
<name>A0ABC9D8P8_9POAL</name>
<dbReference type="InterPro" id="IPR036465">
    <property type="entry name" value="vWFA_dom_sf"/>
</dbReference>
<dbReference type="EMBL" id="OZ075141">
    <property type="protein sequence ID" value="CAL5033771.1"/>
    <property type="molecule type" value="Genomic_DNA"/>
</dbReference>
<reference evidence="4" key="1">
    <citation type="submission" date="2024-06" db="EMBL/GenBank/DDBJ databases">
        <authorList>
            <person name="Ryan C."/>
        </authorList>
    </citation>
    <scope>NUCLEOTIDE SEQUENCE [LARGE SCALE GENOMIC DNA]</scope>
</reference>
<proteinExistence type="predicted"/>
<dbReference type="PANTHER" id="PTHR10579:SF112">
    <property type="entry name" value="OS04G0198300 PROTEIN"/>
    <property type="match status" value="1"/>
</dbReference>
<sequence>METQAPSSSSSASITGKFKTLKATAYAKVDARYDDCIPVMVSITALPRTTEERAPTDLVVVLHIRKGRTTLPNNWEDLIAEAMDTIVRKLGYGDRLAVIPGTSTLKTPKRYYKSCRADQQKLIITSHTTLTEDLESAESVLYGRQDKEKKTRTGCIIIISNSNDDIDSLLSWRLRSVHAFGFRDAHNARTMHSISSSRDCSYAVLDDERGRITQAFSATITRITSAAAASMPVEVKLMCEQTVVLRAISIPGVSYYISYDDKAAIMWPRVHLAGVTTNIIVYLDGLIQPRDLPQLFAVHLKYGNVSGKLDVQLVTKGSDGSKEVAAEIVRMEAVEIVAGVATEDKCDWEQLHAAADDLHGRWDTILNSNCGREAAEAGLISGLDAQMREMQARLYNNYYWLEYMLSWQSHQKQQLPLPQPFMNSQSTTDPLLQLRILAKADGNGTNTEDQKGLPVMVRVMAPETALAMVRRASVDLILVIDASYGEKEKQKKTQERFHLLAKAQEVQKQQDKAQNKVVQLEESLKALIKAMAKEEEKNETLEMEGKLTLKWQKIWMSAPKTKEIKMKERLKFEAQITQKRREMSHMDNEINTLRQQAMDLEKDVKRLDLLTKAIELVTKKLSVKDRLAIIPVQSSATEPATSLLEVSKQGRIESTNKINENFKALHWREQKKKAMTLIRNCLHSGPSSSTATPRSTKSSGTTFTTQAHSTDVGGSTNMLHKALMYAMKILDDRRGEEKDRRLGSIIVISDNDDDSICTESLSPNYMVHAFGFYGMHNTRALYHIASSSNGIYNVINNDRDQITEAFTSCINKITSTISVDTKVEIMCTLSSDVALSTIESAQFRYPISKFRKSCSIFVGAISAGTVKNFIIYVENVRKDDYDNISKYIAVRVKWMNALNEAEELKGQVVVVRDGFDGYEEVVENIAHAEAVKIASYITDPNNHGKKKMAVILQQMCIKCPEFARSAGDNRLAWLASQMEKIDASRHMEDTDPDGYKNMVADKLSYILSWLSYQRSYCWITII</sequence>
<dbReference type="AlphaFoldDB" id="A0ABC9D8P8"/>
<feature type="coiled-coil region" evidence="1">
    <location>
        <begin position="503"/>
        <end position="544"/>
    </location>
</feature>
<dbReference type="Gene3D" id="3.40.50.410">
    <property type="entry name" value="von Willebrand factor, type A domain"/>
    <property type="match status" value="1"/>
</dbReference>
<evidence type="ECO:0000256" key="2">
    <source>
        <dbReference type="SAM" id="MobiDB-lite"/>
    </source>
</evidence>
<evidence type="ECO:0000313" key="4">
    <source>
        <dbReference type="Proteomes" id="UP001497457"/>
    </source>
</evidence>
<gene>
    <name evidence="3" type="ORF">URODEC1_LOCUS82805</name>
</gene>
<dbReference type="InterPro" id="IPR051266">
    <property type="entry name" value="CLCR"/>
</dbReference>